<dbReference type="AlphaFoldDB" id="B0VH52"/>
<evidence type="ECO:0000256" key="2">
    <source>
        <dbReference type="ARBA" id="ARBA00005583"/>
    </source>
</evidence>
<evidence type="ECO:0000256" key="1">
    <source>
        <dbReference type="ARBA" id="ARBA00004141"/>
    </source>
</evidence>
<evidence type="ECO:0000256" key="10">
    <source>
        <dbReference type="ARBA" id="ARBA00023306"/>
    </source>
</evidence>
<dbReference type="GO" id="GO:0008963">
    <property type="term" value="F:phospho-N-acetylmuramoyl-pentapeptide-transferase activity"/>
    <property type="evidence" value="ECO:0007669"/>
    <property type="project" value="UniProtKB-UniRule"/>
</dbReference>
<dbReference type="PROSITE" id="PS01347">
    <property type="entry name" value="MRAY_1"/>
    <property type="match status" value="1"/>
</dbReference>
<evidence type="ECO:0000256" key="12">
    <source>
        <dbReference type="HAMAP-Rule" id="MF_00038"/>
    </source>
</evidence>
<dbReference type="HAMAP" id="MF_00038">
    <property type="entry name" value="MraY"/>
    <property type="match status" value="1"/>
</dbReference>
<evidence type="ECO:0000256" key="5">
    <source>
        <dbReference type="ARBA" id="ARBA00022692"/>
    </source>
</evidence>
<comment type="subcellular location">
    <subcellularLocation>
        <location evidence="12">Cell membrane</location>
        <topology evidence="12">Multi-pass membrane protein</topology>
    </subcellularLocation>
    <subcellularLocation>
        <location evidence="1">Membrane</location>
        <topology evidence="1">Multi-pass membrane protein</topology>
    </subcellularLocation>
</comment>
<keyword evidence="10 12" id="KW-0131">Cell cycle</keyword>
<dbReference type="GO" id="GO:0009252">
    <property type="term" value="P:peptidoglycan biosynthetic process"/>
    <property type="evidence" value="ECO:0007669"/>
    <property type="project" value="UniProtKB-UniRule"/>
</dbReference>
<dbReference type="InterPro" id="IPR003524">
    <property type="entry name" value="PNAcMuramoyl-5peptid_Trfase"/>
</dbReference>
<evidence type="ECO:0000256" key="3">
    <source>
        <dbReference type="ARBA" id="ARBA00022618"/>
    </source>
</evidence>
<evidence type="ECO:0000256" key="6">
    <source>
        <dbReference type="ARBA" id="ARBA00022960"/>
    </source>
</evidence>
<accession>B0VH52</accession>
<comment type="cofactor">
    <cofactor evidence="12 14">
        <name>Mg(2+)</name>
        <dbReference type="ChEBI" id="CHEBI:18420"/>
    </cofactor>
</comment>
<evidence type="ECO:0000256" key="7">
    <source>
        <dbReference type="ARBA" id="ARBA00022984"/>
    </source>
</evidence>
<feature type="transmembrane region" description="Helical" evidence="12">
    <location>
        <begin position="289"/>
        <end position="312"/>
    </location>
</feature>
<feature type="binding site" evidence="14">
    <location>
        <position position="193"/>
    </location>
    <ligand>
        <name>Mg(2+)</name>
        <dbReference type="ChEBI" id="CHEBI:18420"/>
    </ligand>
</feature>
<feature type="transmembrane region" description="Helical" evidence="12">
    <location>
        <begin position="264"/>
        <end position="283"/>
    </location>
</feature>
<comment type="catalytic activity">
    <reaction evidence="12">
        <text>UDP-N-acetyl-alpha-D-muramoyl-L-alanyl-gamma-D-glutamyl-meso-2,6-diaminopimeloyl-D-alanyl-D-alanine + di-trans,octa-cis-undecaprenyl phosphate = di-trans,octa-cis-undecaprenyl diphospho-N-acetyl-alpha-D-muramoyl-L-alanyl-D-glutamyl-meso-2,6-diaminopimeloyl-D-alanyl-D-alanine + UMP</text>
        <dbReference type="Rhea" id="RHEA:28386"/>
        <dbReference type="ChEBI" id="CHEBI:57865"/>
        <dbReference type="ChEBI" id="CHEBI:60392"/>
        <dbReference type="ChEBI" id="CHEBI:61386"/>
        <dbReference type="ChEBI" id="CHEBI:61387"/>
        <dbReference type="EC" id="2.7.8.13"/>
    </reaction>
</comment>
<feature type="transmembrane region" description="Helical" evidence="12">
    <location>
        <begin position="73"/>
        <end position="90"/>
    </location>
</feature>
<dbReference type="Pfam" id="PF00953">
    <property type="entry name" value="Glycos_transf_4"/>
    <property type="match status" value="1"/>
</dbReference>
<feature type="transmembrane region" description="Helical" evidence="12">
    <location>
        <begin position="170"/>
        <end position="188"/>
    </location>
</feature>
<evidence type="ECO:0000256" key="14">
    <source>
        <dbReference type="PIRSR" id="PIRSR600715-1"/>
    </source>
</evidence>
<name>B0VH52_CLOAI</name>
<keyword evidence="8 12" id="KW-1133">Transmembrane helix</keyword>
<comment type="similarity">
    <text evidence="2 12">Belongs to the glycosyltransferase 4 family. MraY subfamily.</text>
</comment>
<gene>
    <name evidence="12 15" type="primary">mraY</name>
    <name evidence="15" type="ordered locus">CLOAM0785</name>
</gene>
<keyword evidence="16" id="KW-1185">Reference proteome</keyword>
<dbReference type="PROSITE" id="PS01348">
    <property type="entry name" value="MRAY_2"/>
    <property type="match status" value="1"/>
</dbReference>
<dbReference type="OrthoDB" id="9805475at2"/>
<keyword evidence="12" id="KW-1003">Cell membrane</keyword>
<protein>
    <recommendedName>
        <fullName evidence="12 13">Phospho-N-acetylmuramoyl-pentapeptide-transferase</fullName>
        <ecNumber evidence="12 13">2.7.8.13</ecNumber>
    </recommendedName>
    <alternativeName>
        <fullName evidence="12">UDP-MurNAc-pentapeptide phosphotransferase</fullName>
    </alternativeName>
</protein>
<dbReference type="GO" id="GO:0051992">
    <property type="term" value="F:UDP-N-acetylmuramoyl-L-alanyl-D-glutamyl-meso-2,6-diaminopimelyl-D-alanyl-D-alanine:undecaprenyl-phosphate transferase activity"/>
    <property type="evidence" value="ECO:0007669"/>
    <property type="project" value="RHEA"/>
</dbReference>
<dbReference type="GO" id="GO:0071555">
    <property type="term" value="P:cell wall organization"/>
    <property type="evidence" value="ECO:0007669"/>
    <property type="project" value="UniProtKB-KW"/>
</dbReference>
<comment type="pathway">
    <text evidence="12">Cell wall biogenesis; peptidoglycan biosynthesis.</text>
</comment>
<comment type="function">
    <text evidence="12">Catalyzes the initial step of the lipid cycle reactions in the biosynthesis of the cell wall peptidoglycan: transfers peptidoglycan precursor phospho-MurNAc-pentapeptide from UDP-MurNAc-pentapeptide onto the lipid carrier undecaprenyl phosphate, yielding undecaprenyl-pyrophosphoryl-MurNAc-pentapeptide, known as lipid I.</text>
</comment>
<keyword evidence="6 12" id="KW-0133">Cell shape</keyword>
<dbReference type="PANTHER" id="PTHR22926">
    <property type="entry name" value="PHOSPHO-N-ACETYLMURAMOYL-PENTAPEPTIDE-TRANSFERASE"/>
    <property type="match status" value="1"/>
</dbReference>
<dbReference type="UniPathway" id="UPA00219"/>
<dbReference type="NCBIfam" id="TIGR00445">
    <property type="entry name" value="mraY"/>
    <property type="match status" value="1"/>
</dbReference>
<dbReference type="STRING" id="459349.CLOAM0785"/>
<evidence type="ECO:0000256" key="4">
    <source>
        <dbReference type="ARBA" id="ARBA00022679"/>
    </source>
</evidence>
<keyword evidence="12 14" id="KW-0479">Metal-binding</keyword>
<evidence type="ECO:0000313" key="15">
    <source>
        <dbReference type="EMBL" id="CAO80667.1"/>
    </source>
</evidence>
<keyword evidence="5 12" id="KW-0812">Transmembrane</keyword>
<dbReference type="EMBL" id="CU466930">
    <property type="protein sequence ID" value="CAO80667.1"/>
    <property type="molecule type" value="Genomic_DNA"/>
</dbReference>
<evidence type="ECO:0000256" key="13">
    <source>
        <dbReference type="NCBIfam" id="TIGR00445"/>
    </source>
</evidence>
<keyword evidence="12 14" id="KW-0460">Magnesium</keyword>
<feature type="transmembrane region" description="Helical" evidence="12">
    <location>
        <begin position="96"/>
        <end position="114"/>
    </location>
</feature>
<dbReference type="PANTHER" id="PTHR22926:SF5">
    <property type="entry name" value="PHOSPHO-N-ACETYLMURAMOYL-PENTAPEPTIDE-TRANSFERASE HOMOLOG"/>
    <property type="match status" value="1"/>
</dbReference>
<keyword evidence="3 12" id="KW-0132">Cell division</keyword>
<dbReference type="RefSeq" id="WP_015424526.1">
    <property type="nucleotide sequence ID" value="NC_020449.1"/>
</dbReference>
<sequence length="367" mass="41012">MFYHLLYPLAKYSIVFNVFRYVTFRSIGAFITSLIISLLVGPAFIRMLKKKSAVETIDEDLPERHRLKQGTPTMGGIIILVSLLISSLLWNVLTNPAILMIILTTVWLGILGFLDDYLKNYVKAKKGLIPRYKLLGQISVGLILTLAIYYSSSVSENITALQIPFFKNLIVPLGWVFIPFAVLFITGTSNAVNLTDGLDGLAAGTLIFSFLGLGVMSYLKGNYIAADYLNLEFISSAGELTVFISAIMGTLMGFLWFNSYPAEVFMGDTGSLTLGGIAAVISILLKEEIFFFILGFIFVYEALSVIIQRFWFKYTKRKYGEGHRVFLCAPVHHHYELKGIHESKIVMRFYIVAALLTAVALSTIKLR</sequence>
<dbReference type="KEGG" id="caci:CLOAM0785"/>
<organism evidence="15 16">
    <name type="scientific">Cloacimonas acidaminovorans (strain Evry)</name>
    <dbReference type="NCBI Taxonomy" id="459349"/>
    <lineage>
        <taxon>Bacteria</taxon>
        <taxon>Pseudomonadati</taxon>
        <taxon>Candidatus Cloacimonadota</taxon>
        <taxon>Candidatus Cloacimonadia</taxon>
        <taxon>Candidatus Cloacimonadales</taxon>
        <taxon>Candidatus Cloacimonadaceae</taxon>
        <taxon>Candidatus Cloacimonas</taxon>
    </lineage>
</organism>
<keyword evidence="9 12" id="KW-0472">Membrane</keyword>
<dbReference type="Pfam" id="PF10555">
    <property type="entry name" value="MraY_sig1"/>
    <property type="match status" value="1"/>
</dbReference>
<evidence type="ECO:0000256" key="11">
    <source>
        <dbReference type="ARBA" id="ARBA00023316"/>
    </source>
</evidence>
<dbReference type="GO" id="GO:0046872">
    <property type="term" value="F:metal ion binding"/>
    <property type="evidence" value="ECO:0007669"/>
    <property type="project" value="UniProtKB-KW"/>
</dbReference>
<feature type="transmembrane region" description="Helical" evidence="12">
    <location>
        <begin position="200"/>
        <end position="220"/>
    </location>
</feature>
<dbReference type="InterPro" id="IPR018480">
    <property type="entry name" value="PNAcMuramoyl-5peptid_Trfase_CS"/>
</dbReference>
<dbReference type="InterPro" id="IPR000715">
    <property type="entry name" value="Glycosyl_transferase_4"/>
</dbReference>
<keyword evidence="11 12" id="KW-0961">Cell wall biogenesis/degradation</keyword>
<dbReference type="GO" id="GO:0005886">
    <property type="term" value="C:plasma membrane"/>
    <property type="evidence" value="ECO:0007669"/>
    <property type="project" value="UniProtKB-SubCell"/>
</dbReference>
<feature type="transmembrane region" description="Helical" evidence="12">
    <location>
        <begin position="240"/>
        <end position="257"/>
    </location>
</feature>
<keyword evidence="4 12" id="KW-0808">Transferase</keyword>
<dbReference type="HOGENOM" id="CLU_023982_0_0_0"/>
<reference evidence="15 16" key="1">
    <citation type="journal article" date="2008" name="J. Bacteriol.">
        <title>'Candidatus Cloacamonas acidaminovorans': genome sequence reconstruction provides a first glimpse of a new bacterial division.</title>
        <authorList>
            <person name="Pelletier E."/>
            <person name="Kreimeyer A."/>
            <person name="Bocs S."/>
            <person name="Rouy Z."/>
            <person name="Gyapay G."/>
            <person name="Chouari R."/>
            <person name="Riviere D."/>
            <person name="Ganesan A."/>
            <person name="Daegelen P."/>
            <person name="Sghir A."/>
            <person name="Cohen G.N."/>
            <person name="Medigue C."/>
            <person name="Weissenbach J."/>
            <person name="Le Paslier D."/>
        </authorList>
    </citation>
    <scope>NUCLEOTIDE SEQUENCE [LARGE SCALE GENOMIC DNA]</scope>
    <source>
        <strain evidence="16">Evry</strain>
    </source>
</reference>
<proteinExistence type="inferred from homology"/>
<dbReference type="Proteomes" id="UP000002019">
    <property type="component" value="Chromosome"/>
</dbReference>
<evidence type="ECO:0000256" key="8">
    <source>
        <dbReference type="ARBA" id="ARBA00022989"/>
    </source>
</evidence>
<dbReference type="GO" id="GO:0051301">
    <property type="term" value="P:cell division"/>
    <property type="evidence" value="ECO:0007669"/>
    <property type="project" value="UniProtKB-KW"/>
</dbReference>
<feature type="transmembrane region" description="Helical" evidence="12">
    <location>
        <begin position="345"/>
        <end position="364"/>
    </location>
</feature>
<evidence type="ECO:0000256" key="9">
    <source>
        <dbReference type="ARBA" id="ARBA00023136"/>
    </source>
</evidence>
<dbReference type="eggNOG" id="COG0472">
    <property type="taxonomic scope" value="Bacteria"/>
</dbReference>
<dbReference type="EC" id="2.7.8.13" evidence="12 13"/>
<feature type="transmembrane region" description="Helical" evidence="12">
    <location>
        <begin position="27"/>
        <end position="45"/>
    </location>
</feature>
<feature type="transmembrane region" description="Helical" evidence="12">
    <location>
        <begin position="134"/>
        <end position="150"/>
    </location>
</feature>
<dbReference type="GO" id="GO:0008360">
    <property type="term" value="P:regulation of cell shape"/>
    <property type="evidence" value="ECO:0007669"/>
    <property type="project" value="UniProtKB-KW"/>
</dbReference>
<evidence type="ECO:0000313" key="16">
    <source>
        <dbReference type="Proteomes" id="UP000002019"/>
    </source>
</evidence>
<dbReference type="CDD" id="cd06852">
    <property type="entry name" value="GT_MraY"/>
    <property type="match status" value="1"/>
</dbReference>
<keyword evidence="7 12" id="KW-0573">Peptidoglycan synthesis</keyword>
<feature type="binding site" evidence="14">
    <location>
        <position position="268"/>
    </location>
    <ligand>
        <name>Mg(2+)</name>
        <dbReference type="ChEBI" id="CHEBI:18420"/>
    </ligand>
</feature>